<dbReference type="GO" id="GO:0016020">
    <property type="term" value="C:membrane"/>
    <property type="evidence" value="ECO:0007669"/>
    <property type="project" value="UniProtKB-SubCell"/>
</dbReference>
<dbReference type="EMBL" id="ML994617">
    <property type="protein sequence ID" value="KAF2190912.1"/>
    <property type="molecule type" value="Genomic_DNA"/>
</dbReference>
<gene>
    <name evidence="5" type="ORF">K469DRAFT_719871</name>
</gene>
<organism evidence="5 6">
    <name type="scientific">Zopfia rhizophila CBS 207.26</name>
    <dbReference type="NCBI Taxonomy" id="1314779"/>
    <lineage>
        <taxon>Eukaryota</taxon>
        <taxon>Fungi</taxon>
        <taxon>Dikarya</taxon>
        <taxon>Ascomycota</taxon>
        <taxon>Pezizomycotina</taxon>
        <taxon>Dothideomycetes</taxon>
        <taxon>Dothideomycetes incertae sedis</taxon>
        <taxon>Zopfiaceae</taxon>
        <taxon>Zopfia</taxon>
    </lineage>
</organism>
<evidence type="ECO:0000256" key="4">
    <source>
        <dbReference type="ARBA" id="ARBA00023136"/>
    </source>
</evidence>
<dbReference type="Proteomes" id="UP000800200">
    <property type="component" value="Unassembled WGS sequence"/>
</dbReference>
<dbReference type="PANTHER" id="PTHR42718">
    <property type="entry name" value="MAJOR FACILITATOR SUPERFAMILY MULTIDRUG TRANSPORTER MFSC"/>
    <property type="match status" value="1"/>
</dbReference>
<dbReference type="PANTHER" id="PTHR42718:SF1">
    <property type="entry name" value="LOW AFFINITY AMMONIUM TRANSPORTER"/>
    <property type="match status" value="1"/>
</dbReference>
<sequence length="106" mass="11185">MLGGMNPSLSAGMILLSSALPKEHQGIAASFISAMVNYSKSVALGVAGSISANLDREIEHDCRIRVAWWFGIGLSGVGLRILGWFVWKSRSSQLEGGWAGSEGGGY</sequence>
<dbReference type="InterPro" id="IPR036259">
    <property type="entry name" value="MFS_trans_sf"/>
</dbReference>
<comment type="subcellular location">
    <subcellularLocation>
        <location evidence="1">Membrane</location>
        <topology evidence="1">Multi-pass membrane protein</topology>
    </subcellularLocation>
</comment>
<dbReference type="OrthoDB" id="2428527at2759"/>
<proteinExistence type="predicted"/>
<accession>A0A6A6EJ10</accession>
<keyword evidence="2" id="KW-0812">Transmembrane</keyword>
<evidence type="ECO:0000313" key="6">
    <source>
        <dbReference type="Proteomes" id="UP000800200"/>
    </source>
</evidence>
<evidence type="ECO:0000313" key="5">
    <source>
        <dbReference type="EMBL" id="KAF2190912.1"/>
    </source>
</evidence>
<keyword evidence="3" id="KW-1133">Transmembrane helix</keyword>
<evidence type="ECO:0000256" key="2">
    <source>
        <dbReference type="ARBA" id="ARBA00022692"/>
    </source>
</evidence>
<dbReference type="SUPFAM" id="SSF103473">
    <property type="entry name" value="MFS general substrate transporter"/>
    <property type="match status" value="1"/>
</dbReference>
<evidence type="ECO:0000256" key="1">
    <source>
        <dbReference type="ARBA" id="ARBA00004141"/>
    </source>
</evidence>
<evidence type="ECO:0008006" key="7">
    <source>
        <dbReference type="Google" id="ProtNLM"/>
    </source>
</evidence>
<dbReference type="AlphaFoldDB" id="A0A6A6EJ10"/>
<keyword evidence="4" id="KW-0472">Membrane</keyword>
<evidence type="ECO:0000256" key="3">
    <source>
        <dbReference type="ARBA" id="ARBA00022989"/>
    </source>
</evidence>
<keyword evidence="6" id="KW-1185">Reference proteome</keyword>
<reference evidence="5" key="1">
    <citation type="journal article" date="2020" name="Stud. Mycol.">
        <title>101 Dothideomycetes genomes: a test case for predicting lifestyles and emergence of pathogens.</title>
        <authorList>
            <person name="Haridas S."/>
            <person name="Albert R."/>
            <person name="Binder M."/>
            <person name="Bloem J."/>
            <person name="Labutti K."/>
            <person name="Salamov A."/>
            <person name="Andreopoulos B."/>
            <person name="Baker S."/>
            <person name="Barry K."/>
            <person name="Bills G."/>
            <person name="Bluhm B."/>
            <person name="Cannon C."/>
            <person name="Castanera R."/>
            <person name="Culley D."/>
            <person name="Daum C."/>
            <person name="Ezra D."/>
            <person name="Gonzalez J."/>
            <person name="Henrissat B."/>
            <person name="Kuo A."/>
            <person name="Liang C."/>
            <person name="Lipzen A."/>
            <person name="Lutzoni F."/>
            <person name="Magnuson J."/>
            <person name="Mondo S."/>
            <person name="Nolan M."/>
            <person name="Ohm R."/>
            <person name="Pangilinan J."/>
            <person name="Park H.-J."/>
            <person name="Ramirez L."/>
            <person name="Alfaro M."/>
            <person name="Sun H."/>
            <person name="Tritt A."/>
            <person name="Yoshinaga Y."/>
            <person name="Zwiers L.-H."/>
            <person name="Turgeon B."/>
            <person name="Goodwin S."/>
            <person name="Spatafora J."/>
            <person name="Crous P."/>
            <person name="Grigoriev I."/>
        </authorList>
    </citation>
    <scope>NUCLEOTIDE SEQUENCE</scope>
    <source>
        <strain evidence="5">CBS 207.26</strain>
    </source>
</reference>
<protein>
    <recommendedName>
        <fullName evidence="7">Major facilitator superfamily (MFS) profile domain-containing protein</fullName>
    </recommendedName>
</protein>
<name>A0A6A6EJ10_9PEZI</name>